<gene>
    <name evidence="2" type="ORF">EV201_2875</name>
</gene>
<keyword evidence="3" id="KW-1185">Reference proteome</keyword>
<dbReference type="Proteomes" id="UP000293562">
    <property type="component" value="Unassembled WGS sequence"/>
</dbReference>
<feature type="domain" description="DUF4268" evidence="1">
    <location>
        <begin position="11"/>
        <end position="142"/>
    </location>
</feature>
<evidence type="ECO:0000259" key="1">
    <source>
        <dbReference type="Pfam" id="PF14088"/>
    </source>
</evidence>
<protein>
    <submittedName>
        <fullName evidence="2">Uncharacterized protein DUF4268</fullName>
    </submittedName>
</protein>
<name>A0A4V2FS02_9BACT</name>
<dbReference type="AlphaFoldDB" id="A0A4V2FS02"/>
<dbReference type="Pfam" id="PF14088">
    <property type="entry name" value="DUF4268"/>
    <property type="match status" value="1"/>
</dbReference>
<comment type="caution">
    <text evidence="2">The sequence shown here is derived from an EMBL/GenBank/DDBJ whole genome shotgun (WGS) entry which is preliminary data.</text>
</comment>
<evidence type="ECO:0000313" key="2">
    <source>
        <dbReference type="EMBL" id="RZT92399.1"/>
    </source>
</evidence>
<proteinExistence type="predicted"/>
<dbReference type="OrthoDB" id="1467516at2"/>
<accession>A0A4V2FS02</accession>
<reference evidence="2 3" key="1">
    <citation type="submission" date="2019-02" db="EMBL/GenBank/DDBJ databases">
        <title>Genomic Encyclopedia of Type Strains, Phase IV (KMG-IV): sequencing the most valuable type-strain genomes for metagenomic binning, comparative biology and taxonomic classification.</title>
        <authorList>
            <person name="Goeker M."/>
        </authorList>
    </citation>
    <scope>NUCLEOTIDE SEQUENCE [LARGE SCALE GENOMIC DNA]</scope>
    <source>
        <strain evidence="2 3">DSM 28825</strain>
    </source>
</reference>
<dbReference type="EMBL" id="SHKN01000003">
    <property type="protein sequence ID" value="RZT92399.1"/>
    <property type="molecule type" value="Genomic_DNA"/>
</dbReference>
<dbReference type="RefSeq" id="WP_130308248.1">
    <property type="nucleotide sequence ID" value="NZ_SHKN01000003.1"/>
</dbReference>
<evidence type="ECO:0000313" key="3">
    <source>
        <dbReference type="Proteomes" id="UP000293562"/>
    </source>
</evidence>
<organism evidence="2 3">
    <name type="scientific">Ancylomarina subtilis</name>
    <dbReference type="NCBI Taxonomy" id="1639035"/>
    <lineage>
        <taxon>Bacteria</taxon>
        <taxon>Pseudomonadati</taxon>
        <taxon>Bacteroidota</taxon>
        <taxon>Bacteroidia</taxon>
        <taxon>Marinilabiliales</taxon>
        <taxon>Marinifilaceae</taxon>
        <taxon>Ancylomarina</taxon>
    </lineage>
</organism>
<sequence length="150" mass="18046">MYTKEEAKAIKIGFWDGFKRYSKKKGRKMTSWVLKGTQIKEVQLKFDLNEQGAFVMLQVDSKLDTNRLSVFERFEKYKPVINETCGQELVWNKHYFIKGFKEVSVIYYQLPEVSIFNKEDWEKCYDFFFKHMVLLEEAFLDVKEVVMYKA</sequence>
<dbReference type="InterPro" id="IPR025364">
    <property type="entry name" value="DUF4268"/>
</dbReference>